<comment type="caution">
    <text evidence="3">The sequence shown here is derived from an EMBL/GenBank/DDBJ whole genome shotgun (WGS) entry which is preliminary data.</text>
</comment>
<dbReference type="Proteomes" id="UP001199816">
    <property type="component" value="Unassembled WGS sequence"/>
</dbReference>
<dbReference type="SUPFAM" id="SSF52038">
    <property type="entry name" value="Barstar-related"/>
    <property type="match status" value="1"/>
</dbReference>
<gene>
    <name evidence="3" type="ORF">LQ567_25860</name>
</gene>
<reference evidence="3 4" key="1">
    <citation type="submission" date="2021-11" db="EMBL/GenBank/DDBJ databases">
        <title>Genomic of Niabella pedocola.</title>
        <authorList>
            <person name="Wu T."/>
        </authorList>
    </citation>
    <scope>NUCLEOTIDE SEQUENCE [LARGE SCALE GENOMIC DNA]</scope>
    <source>
        <strain evidence="3 4">JCM 31011</strain>
    </source>
</reference>
<keyword evidence="4" id="KW-1185">Reference proteome</keyword>
<organism evidence="3 4">
    <name type="scientific">Niabella pedocola</name>
    <dbReference type="NCBI Taxonomy" id="1752077"/>
    <lineage>
        <taxon>Bacteria</taxon>
        <taxon>Pseudomonadati</taxon>
        <taxon>Bacteroidota</taxon>
        <taxon>Chitinophagia</taxon>
        <taxon>Chitinophagales</taxon>
        <taxon>Chitinophagaceae</taxon>
        <taxon>Niabella</taxon>
    </lineage>
</organism>
<evidence type="ECO:0000313" key="3">
    <source>
        <dbReference type="EMBL" id="MCD2426238.1"/>
    </source>
</evidence>
<dbReference type="Gene3D" id="3.30.370.10">
    <property type="entry name" value="Barstar-like"/>
    <property type="match status" value="1"/>
</dbReference>
<comment type="similarity">
    <text evidence="1">Belongs to the barstar family.</text>
</comment>
<evidence type="ECO:0000259" key="2">
    <source>
        <dbReference type="Pfam" id="PF01337"/>
    </source>
</evidence>
<dbReference type="RefSeq" id="WP_231008826.1">
    <property type="nucleotide sequence ID" value="NZ_JAJNEC010000008.1"/>
</dbReference>
<evidence type="ECO:0000313" key="4">
    <source>
        <dbReference type="Proteomes" id="UP001199816"/>
    </source>
</evidence>
<dbReference type="EMBL" id="JAJNEC010000008">
    <property type="protein sequence ID" value="MCD2426238.1"/>
    <property type="molecule type" value="Genomic_DNA"/>
</dbReference>
<protein>
    <submittedName>
        <fullName evidence="3">Barstar family protein</fullName>
    </submittedName>
</protein>
<dbReference type="InterPro" id="IPR035905">
    <property type="entry name" value="Barstar-like_sf"/>
</dbReference>
<proteinExistence type="inferred from homology"/>
<accession>A0ABS8PYV2</accession>
<name>A0ABS8PYV2_9BACT</name>
<sequence length="92" mass="10590">MKEIIFDFDRIGTEEDFYKTAVKQLALPEFFGNNLDALYDMLTGNIELPVTIRFVNLSLGQLEKFDAIIAVFEDAAASLEDELIFEYYLQKP</sequence>
<evidence type="ECO:0000256" key="1">
    <source>
        <dbReference type="ARBA" id="ARBA00006845"/>
    </source>
</evidence>
<feature type="domain" description="Barstar (barnase inhibitor)" evidence="2">
    <location>
        <begin position="1"/>
        <end position="82"/>
    </location>
</feature>
<dbReference type="Pfam" id="PF01337">
    <property type="entry name" value="Barstar"/>
    <property type="match status" value="1"/>
</dbReference>
<dbReference type="InterPro" id="IPR000468">
    <property type="entry name" value="Barstar"/>
</dbReference>